<dbReference type="PANTHER" id="PTHR34997">
    <property type="entry name" value="AM15"/>
    <property type="match status" value="1"/>
</dbReference>
<dbReference type="EMBL" id="HF679030">
    <property type="protein sequence ID" value="CCT73058.1"/>
    <property type="molecule type" value="Genomic_DNA"/>
</dbReference>
<dbReference type="SUPFAM" id="SSF54106">
    <property type="entry name" value="LysM domain"/>
    <property type="match status" value="1"/>
</dbReference>
<keyword evidence="9" id="KW-1185">Reference proteome</keyword>
<accession>S0EL14</accession>
<evidence type="ECO:0000259" key="6">
    <source>
        <dbReference type="PROSITE" id="PS51212"/>
    </source>
</evidence>
<dbReference type="InterPro" id="IPR036779">
    <property type="entry name" value="LysM_dom_sf"/>
</dbReference>
<dbReference type="Pfam" id="PF01822">
    <property type="entry name" value="WSC"/>
    <property type="match status" value="1"/>
</dbReference>
<dbReference type="InterPro" id="IPR002889">
    <property type="entry name" value="WSC_carb-bd"/>
</dbReference>
<dbReference type="STRING" id="1279085.S0EL14"/>
<dbReference type="RefSeq" id="XP_023435136.1">
    <property type="nucleotide sequence ID" value="XM_023582063.1"/>
</dbReference>
<feature type="compositionally biased region" description="Polar residues" evidence="4">
    <location>
        <begin position="174"/>
        <end position="187"/>
    </location>
</feature>
<gene>
    <name evidence="8" type="ORF">FFUJ_14908</name>
</gene>
<evidence type="ECO:0000259" key="7">
    <source>
        <dbReference type="PROSITE" id="PS51782"/>
    </source>
</evidence>
<evidence type="ECO:0000256" key="1">
    <source>
        <dbReference type="ARBA" id="ARBA00022669"/>
    </source>
</evidence>
<comment type="similarity">
    <text evidence="3">Belongs to the secreted LysM effector family.</text>
</comment>
<keyword evidence="5" id="KW-0472">Membrane</keyword>
<evidence type="ECO:0008006" key="10">
    <source>
        <dbReference type="Google" id="ProtNLM"/>
    </source>
</evidence>
<dbReference type="PROSITE" id="PS51212">
    <property type="entry name" value="WSC"/>
    <property type="match status" value="1"/>
</dbReference>
<reference evidence="9" key="1">
    <citation type="journal article" date="2013" name="PLoS Pathog.">
        <title>Deciphering the cryptic genome: genome-wide analyses of the rice pathogen Fusarium fujikuroi reveal complex regulation of secondary metabolism and novel metabolites.</title>
        <authorList>
            <person name="Wiemann P."/>
            <person name="Sieber C.M."/>
            <person name="von Bargen K.W."/>
            <person name="Studt L."/>
            <person name="Niehaus E.M."/>
            <person name="Espino J.J."/>
            <person name="Huss K."/>
            <person name="Michielse C.B."/>
            <person name="Albermann S."/>
            <person name="Wagner D."/>
            <person name="Bergner S.V."/>
            <person name="Connolly L.R."/>
            <person name="Fischer A."/>
            <person name="Reuter G."/>
            <person name="Kleigrewe K."/>
            <person name="Bald T."/>
            <person name="Wingfield B.D."/>
            <person name="Ophir R."/>
            <person name="Freeman S."/>
            <person name="Hippler M."/>
            <person name="Smith K.M."/>
            <person name="Brown D.W."/>
            <person name="Proctor R.H."/>
            <person name="Munsterkotter M."/>
            <person name="Freitag M."/>
            <person name="Humpf H.U."/>
            <person name="Guldener U."/>
            <person name="Tudzynski B."/>
        </authorList>
    </citation>
    <scope>NUCLEOTIDE SEQUENCE [LARGE SCALE GENOMIC DNA]</scope>
    <source>
        <strain evidence="9">CBS 195.34 / IMI 58289 / NRRL A-6831</strain>
    </source>
</reference>
<dbReference type="GO" id="GO:0008061">
    <property type="term" value="F:chitin binding"/>
    <property type="evidence" value="ECO:0007669"/>
    <property type="project" value="UniProtKB-KW"/>
</dbReference>
<keyword evidence="2" id="KW-0843">Virulence</keyword>
<feature type="region of interest" description="Disordered" evidence="4">
    <location>
        <begin position="174"/>
        <end position="197"/>
    </location>
</feature>
<dbReference type="AlphaFoldDB" id="S0EL14"/>
<dbReference type="InterPro" id="IPR052210">
    <property type="entry name" value="LysM1-like"/>
</dbReference>
<keyword evidence="5" id="KW-0812">Transmembrane</keyword>
<dbReference type="SMART" id="SM00257">
    <property type="entry name" value="LysM"/>
    <property type="match status" value="2"/>
</dbReference>
<dbReference type="PANTHER" id="PTHR34997:SF16">
    <property type="entry name" value="LYSM DOMAIN-CONTAINING PROTEIN"/>
    <property type="match status" value="1"/>
</dbReference>
<feature type="domain" description="LysM" evidence="7">
    <location>
        <begin position="207"/>
        <end position="255"/>
    </location>
</feature>
<proteinExistence type="inferred from homology"/>
<dbReference type="GeneID" id="35408275"/>
<keyword evidence="5" id="KW-1133">Transmembrane helix</keyword>
<dbReference type="PROSITE" id="PS51782">
    <property type="entry name" value="LYSM"/>
    <property type="match status" value="2"/>
</dbReference>
<evidence type="ECO:0000256" key="5">
    <source>
        <dbReference type="SAM" id="Phobius"/>
    </source>
</evidence>
<evidence type="ECO:0000256" key="4">
    <source>
        <dbReference type="SAM" id="MobiDB-lite"/>
    </source>
</evidence>
<dbReference type="Proteomes" id="UP000016800">
    <property type="component" value="Chromosome VIII"/>
</dbReference>
<protein>
    <recommendedName>
        <fullName evidence="10">LysM domain-containing protein</fullName>
    </recommendedName>
</protein>
<dbReference type="Gene3D" id="3.10.350.10">
    <property type="entry name" value="LysM domain"/>
    <property type="match status" value="2"/>
</dbReference>
<dbReference type="Pfam" id="PF01476">
    <property type="entry name" value="LysM"/>
    <property type="match status" value="1"/>
</dbReference>
<evidence type="ECO:0000256" key="3">
    <source>
        <dbReference type="ARBA" id="ARBA00044955"/>
    </source>
</evidence>
<feature type="transmembrane region" description="Helical" evidence="5">
    <location>
        <begin position="16"/>
        <end position="38"/>
    </location>
</feature>
<dbReference type="VEuPathDB" id="FungiDB:FFUJ_14908"/>
<dbReference type="InterPro" id="IPR018392">
    <property type="entry name" value="LysM"/>
</dbReference>
<sequence length="483" mass="54062">MRLARIRRNLQPSSQTFLTCFFSFIIYTPILVWLGYYLNITSYFQFHRRLPEKVKTQPPPPPVACLSHVHVSTANDTCESLALEYSVSSAEIFINNPDILQCDDMVEDVPICLPFQCNTYQVKENDTCASVSESLGITIKDFISLNPWSSGGAYKDFPFGKIICTTPSDGHYNRTINKSDPADSNSADEVVPRPENADPVANPECGRWYTVEEGADCRSVLGQHDMSLSLFTAANPSVSASNCTMSLIPGQAYCVGPTKNALPESYPPPAYSRHGCYFSGNQIQDFHRPTLTLSGPRLSHIKPLSISSCQAYCLSLSLPVFGLQNRDTCICDDRLRMDSRRDEIWGCESRCGYGKEDCGPDQRPMEVFSSYQLLAVEYANIGCFESKEEYVLLGKDYMEWGNSTLEECANFCTVALETDYFALQTKYYSPLEQDNFCICGNQLKPSIKKLRIEQESADGEGDVCREKGGTYIYTTNSKYIESS</sequence>
<dbReference type="SMART" id="SM00321">
    <property type="entry name" value="WSC"/>
    <property type="match status" value="1"/>
</dbReference>
<dbReference type="CDD" id="cd00118">
    <property type="entry name" value="LysM"/>
    <property type="match status" value="1"/>
</dbReference>
<feature type="domain" description="LysM" evidence="7">
    <location>
        <begin position="118"/>
        <end position="164"/>
    </location>
</feature>
<evidence type="ECO:0000313" key="8">
    <source>
        <dbReference type="EMBL" id="CCT73058.1"/>
    </source>
</evidence>
<keyword evidence="1" id="KW-0147">Chitin-binding</keyword>
<feature type="domain" description="WSC" evidence="6">
    <location>
        <begin position="270"/>
        <end position="370"/>
    </location>
</feature>
<name>S0EL14_GIBF5</name>
<organism evidence="8 9">
    <name type="scientific">Gibberella fujikuroi (strain CBS 195.34 / IMI 58289 / NRRL A-6831)</name>
    <name type="common">Bakanae and foot rot disease fungus</name>
    <name type="synonym">Fusarium fujikuroi</name>
    <dbReference type="NCBI Taxonomy" id="1279085"/>
    <lineage>
        <taxon>Eukaryota</taxon>
        <taxon>Fungi</taxon>
        <taxon>Dikarya</taxon>
        <taxon>Ascomycota</taxon>
        <taxon>Pezizomycotina</taxon>
        <taxon>Sordariomycetes</taxon>
        <taxon>Hypocreomycetidae</taxon>
        <taxon>Hypocreales</taxon>
        <taxon>Nectriaceae</taxon>
        <taxon>Fusarium</taxon>
        <taxon>Fusarium fujikuroi species complex</taxon>
    </lineage>
</organism>
<evidence type="ECO:0000256" key="2">
    <source>
        <dbReference type="ARBA" id="ARBA00023026"/>
    </source>
</evidence>
<dbReference type="HOGENOM" id="CLU_644905_0_0_1"/>
<evidence type="ECO:0000313" key="9">
    <source>
        <dbReference type="Proteomes" id="UP000016800"/>
    </source>
</evidence>